<organism evidence="1 2">
    <name type="scientific">Metarhizium brunneum</name>
    <dbReference type="NCBI Taxonomy" id="500148"/>
    <lineage>
        <taxon>Eukaryota</taxon>
        <taxon>Fungi</taxon>
        <taxon>Dikarya</taxon>
        <taxon>Ascomycota</taxon>
        <taxon>Pezizomycotina</taxon>
        <taxon>Sordariomycetes</taxon>
        <taxon>Hypocreomycetidae</taxon>
        <taxon>Hypocreales</taxon>
        <taxon>Clavicipitaceae</taxon>
        <taxon>Metarhizium</taxon>
    </lineage>
</organism>
<name>A0A7D5Z2A9_9HYPO</name>
<evidence type="ECO:0000313" key="1">
    <source>
        <dbReference type="EMBL" id="QLI70445.1"/>
    </source>
</evidence>
<protein>
    <submittedName>
        <fullName evidence="1">Uncharacterized protein</fullName>
    </submittedName>
</protein>
<sequence>MSRSKPTLFTSLLGTFSAMGIPKAVNGLDSALYERNNAYIVKWFEAIRLYA</sequence>
<dbReference type="Proteomes" id="UP000510686">
    <property type="component" value="Chromosome 4"/>
</dbReference>
<gene>
    <name evidence="1" type="ORF">G6M90_00g076360</name>
</gene>
<dbReference type="KEGG" id="mbrn:90967984"/>
<accession>A0A7D5Z2A9</accession>
<dbReference type="AlphaFoldDB" id="A0A7D5Z2A9"/>
<reference evidence="1 2" key="1">
    <citation type="submission" date="2020-07" db="EMBL/GenBank/DDBJ databases">
        <title>Telomere length de novo assembly of all 7 chromosomes of the fungus, Metarhizium brunneum, using a novel assembly pipeline.</title>
        <authorList>
            <person name="Saud z."/>
            <person name="Kortsinoglou A."/>
            <person name="Kouvelis V.N."/>
            <person name="Butt T.M."/>
        </authorList>
    </citation>
    <scope>NUCLEOTIDE SEQUENCE [LARGE SCALE GENOMIC DNA]</scope>
    <source>
        <strain evidence="1 2">4556</strain>
    </source>
</reference>
<dbReference type="RefSeq" id="XP_065987011.1">
    <property type="nucleotide sequence ID" value="XM_066131054.1"/>
</dbReference>
<dbReference type="EMBL" id="CP058935">
    <property type="protein sequence ID" value="QLI70445.1"/>
    <property type="molecule type" value="Genomic_DNA"/>
</dbReference>
<keyword evidence="2" id="KW-1185">Reference proteome</keyword>
<proteinExistence type="predicted"/>
<dbReference type="GeneID" id="90967984"/>
<evidence type="ECO:0000313" key="2">
    <source>
        <dbReference type="Proteomes" id="UP000510686"/>
    </source>
</evidence>